<name>S8EEL0_FOMSC</name>
<proteinExistence type="predicted"/>
<keyword evidence="3" id="KW-1185">Reference proteome</keyword>
<accession>S8EEL0</accession>
<dbReference type="STRING" id="743788.S8EEL0"/>
<dbReference type="EMBL" id="KE504140">
    <property type="protein sequence ID" value="EPT01669.1"/>
    <property type="molecule type" value="Genomic_DNA"/>
</dbReference>
<evidence type="ECO:0000313" key="3">
    <source>
        <dbReference type="Proteomes" id="UP000015241"/>
    </source>
</evidence>
<evidence type="ECO:0000256" key="1">
    <source>
        <dbReference type="SAM" id="MobiDB-lite"/>
    </source>
</evidence>
<protein>
    <submittedName>
        <fullName evidence="2">Uncharacterized protein</fullName>
    </submittedName>
</protein>
<dbReference type="Proteomes" id="UP000015241">
    <property type="component" value="Unassembled WGS sequence"/>
</dbReference>
<dbReference type="InParanoid" id="S8EEL0"/>
<dbReference type="HOGENOM" id="CLU_912259_0_0_1"/>
<organism evidence="2 3">
    <name type="scientific">Fomitopsis schrenkii</name>
    <name type="common">Brown rot fungus</name>
    <dbReference type="NCBI Taxonomy" id="2126942"/>
    <lineage>
        <taxon>Eukaryota</taxon>
        <taxon>Fungi</taxon>
        <taxon>Dikarya</taxon>
        <taxon>Basidiomycota</taxon>
        <taxon>Agaricomycotina</taxon>
        <taxon>Agaricomycetes</taxon>
        <taxon>Polyporales</taxon>
        <taxon>Fomitopsis</taxon>
    </lineage>
</organism>
<dbReference type="OrthoDB" id="2802741at2759"/>
<evidence type="ECO:0000313" key="2">
    <source>
        <dbReference type="EMBL" id="EPT01669.1"/>
    </source>
</evidence>
<sequence length="305" mass="33190">MPSNEDDPIPSRQASPAPGTPRVEPRAGSLPARPDPVPEPDEAEHVRRRAANMQRIVDEVTSGSLSVANAEQQLRQSGAAPEEVADYIAQLTQVGARDVPEPDHPPIPDGPSAADDRNNVVDQVAWALLRNKLKALDSGSHGNRRDLTSALLDLVSKSDDSSPATIPPSVLAGAPHLAALPSAPSGGHVQETWRLRQLYSVEKAVDPIINTMQQQVWRYPLPRSIWKDIVADKFVAFDRIFATMEVGYSQDDDSKVIAPGISLVGVPIRGRSRLGAFADRVRLSRGRRPPTRNIICVDEFARNFP</sequence>
<dbReference type="AlphaFoldDB" id="S8EEL0"/>
<gene>
    <name evidence="2" type="ORF">FOMPIDRAFT_1048561</name>
</gene>
<feature type="region of interest" description="Disordered" evidence="1">
    <location>
        <begin position="97"/>
        <end position="116"/>
    </location>
</feature>
<reference evidence="2 3" key="1">
    <citation type="journal article" date="2012" name="Science">
        <title>The Paleozoic origin of enzymatic lignin decomposition reconstructed from 31 fungal genomes.</title>
        <authorList>
            <person name="Floudas D."/>
            <person name="Binder M."/>
            <person name="Riley R."/>
            <person name="Barry K."/>
            <person name="Blanchette R.A."/>
            <person name="Henrissat B."/>
            <person name="Martinez A.T."/>
            <person name="Otillar R."/>
            <person name="Spatafora J.W."/>
            <person name="Yadav J.S."/>
            <person name="Aerts A."/>
            <person name="Benoit I."/>
            <person name="Boyd A."/>
            <person name="Carlson A."/>
            <person name="Copeland A."/>
            <person name="Coutinho P.M."/>
            <person name="de Vries R.P."/>
            <person name="Ferreira P."/>
            <person name="Findley K."/>
            <person name="Foster B."/>
            <person name="Gaskell J."/>
            <person name="Glotzer D."/>
            <person name="Gorecki P."/>
            <person name="Heitman J."/>
            <person name="Hesse C."/>
            <person name="Hori C."/>
            <person name="Igarashi K."/>
            <person name="Jurgens J.A."/>
            <person name="Kallen N."/>
            <person name="Kersten P."/>
            <person name="Kohler A."/>
            <person name="Kuees U."/>
            <person name="Kumar T.K.A."/>
            <person name="Kuo A."/>
            <person name="LaButti K."/>
            <person name="Larrondo L.F."/>
            <person name="Lindquist E."/>
            <person name="Ling A."/>
            <person name="Lombard V."/>
            <person name="Lucas S."/>
            <person name="Lundell T."/>
            <person name="Martin R."/>
            <person name="McLaughlin D.J."/>
            <person name="Morgenstern I."/>
            <person name="Morin E."/>
            <person name="Murat C."/>
            <person name="Nagy L.G."/>
            <person name="Nolan M."/>
            <person name="Ohm R.A."/>
            <person name="Patyshakuliyeva A."/>
            <person name="Rokas A."/>
            <person name="Ruiz-Duenas F.J."/>
            <person name="Sabat G."/>
            <person name="Salamov A."/>
            <person name="Samejima M."/>
            <person name="Schmutz J."/>
            <person name="Slot J.C."/>
            <person name="St John F."/>
            <person name="Stenlid J."/>
            <person name="Sun H."/>
            <person name="Sun S."/>
            <person name="Syed K."/>
            <person name="Tsang A."/>
            <person name="Wiebenga A."/>
            <person name="Young D."/>
            <person name="Pisabarro A."/>
            <person name="Eastwood D.C."/>
            <person name="Martin F."/>
            <person name="Cullen D."/>
            <person name="Grigoriev I.V."/>
            <person name="Hibbett D.S."/>
        </authorList>
    </citation>
    <scope>NUCLEOTIDE SEQUENCE</scope>
    <source>
        <strain evidence="3">FP-58527</strain>
    </source>
</reference>
<feature type="region of interest" description="Disordered" evidence="1">
    <location>
        <begin position="1"/>
        <end position="52"/>
    </location>
</feature>